<dbReference type="Pfam" id="PF01851">
    <property type="entry name" value="PC_rep"/>
    <property type="match status" value="1"/>
</dbReference>
<dbReference type="Pfam" id="PF13646">
    <property type="entry name" value="HEAT_2"/>
    <property type="match status" value="1"/>
</dbReference>
<dbReference type="InterPro" id="IPR008271">
    <property type="entry name" value="Ser/Thr_kinase_AS"/>
</dbReference>
<evidence type="ECO:0000313" key="9">
    <source>
        <dbReference type="EMBL" id="OQR83320.1"/>
    </source>
</evidence>
<dbReference type="PROSITE" id="PS00108">
    <property type="entry name" value="PROTEIN_KINASE_ST"/>
    <property type="match status" value="1"/>
</dbReference>
<evidence type="ECO:0000256" key="7">
    <source>
        <dbReference type="SAM" id="MobiDB-lite"/>
    </source>
</evidence>
<proteinExistence type="inferred from homology"/>
<dbReference type="Gene3D" id="1.25.10.10">
    <property type="entry name" value="Leucine-rich Repeat Variant"/>
    <property type="match status" value="1"/>
</dbReference>
<accession>A0A1V9YC68</accession>
<feature type="compositionally biased region" description="Basic and acidic residues" evidence="7">
    <location>
        <begin position="1126"/>
        <end position="1141"/>
    </location>
</feature>
<keyword evidence="10" id="KW-1185">Reference proteome</keyword>
<dbReference type="InterPro" id="IPR002015">
    <property type="entry name" value="Proteasome/cyclosome_rpt"/>
</dbReference>
<name>A0A1V9YC68_ACHHY</name>
<dbReference type="Proteomes" id="UP000243579">
    <property type="component" value="Unassembled WGS sequence"/>
</dbReference>
<dbReference type="Pfam" id="PF00069">
    <property type="entry name" value="Pkinase"/>
    <property type="match status" value="1"/>
</dbReference>
<evidence type="ECO:0000256" key="5">
    <source>
        <dbReference type="ARBA" id="ARBA00022942"/>
    </source>
</evidence>
<gene>
    <name evidence="9" type="ORF">ACHHYP_14841</name>
</gene>
<sequence length="1240" mass="136035">MGCVVSSCAGGTSTPSNGFRQQYVLGEKIGEGAFSVVRKATEKATGRAYAVKCFRKMKLSDQDVKDILLEVDLLRQMNHPHVLNLRAFFDEPEFYYTVMDLVEGGELFDRIVEKEYYTEKECRDLIKILLETIQYCHSLGIVHRDLKPDNILMTSRDDDASIKIADFGLAKQDAMENNLMSSCGTPEYIAPEIARNVFAKEKVPYGKAVDIWSIGVITYVLLCGYTPFHANNQVHLFRKILKGHVEFNSPYWDDISTDAKHFVARMLVVDPTKRATAAQLLQDPWVVGLDVSDAQLPGVIKRMTSRRRLKAAMATVHSTIALSKAIAKNPDEKAKAHALQKLHEVVDHFWAEIADAVPLIESLSEEEAFPHRELAASVASKCFFHLEEYHDALRLALGAGKYFDVNSSSPYTETIIATCIDEYIAIRTEVKPATMGPGLEAIVEQMFDRCYASGTYKQALGVALESRRLDKVEESLRKSPDVSNMLAYCFDVCRTMVTNRAFRLQVLEVLVTVYSSLPVQEHSNICLCLQLLDRYDDVAALLLRLVAPTAPLDDALVAYQVAFDLADNENQKFLAAVHSALPADDAGNDRLATLKKILLGDFTVDLLLDFMFRQSDADPLVMKQIKVAVENRNSVLHNAAVCSHALMHCGTTVDTFLRENLDWLGKASNWAKFTATASIGVIHKGHVRESMNLLAPYLPATPGVPSPTANPYSEGGALYALGLIHANKATPATLEYLRAALRNSGTDEVVQHGACLGLGLVGMATANADVYEELKNILFTDNAVAGEGAGLAIGLVHCGAGDSAAGGDMIKELLSYAHDTKHEKIIRGAVLGIALMMYGREEHAEAVIETLTRDKDPLVRYGGVYTIAMAYVGTANNAAVKRLLHIAVSDVSDDVRRAAVTCLGFVLFRTPAQVPKLVSLLAESFNPHVRYGACIAVGIACAGTFKNEAIQLLEPMLDDAVDYVRQGALFALAMVIMQESEGRSPKVKEITEKIRKLTSDKHVTTMTKMGAVLAQGLLDAGGRNVVISLQSHNGFTKMSSVVGLALWAQHWFWYPLHHVIELAFQPTVAIGLNKDLKMPSGFALTCNTKPSHFAYPKRLEEKKEEKKELVATAILSTTAKAKARLAKQEAKEEAKEAPQDKPDEEMAPVAKKVKEPSSFTLKNPARVTLSQEQHLAFDWSQRYVPVVASRRPAGIIVLKDRTPTEAEAVVAVQAPSAGNASAEEEADAPEPFEWEPPAAP</sequence>
<protein>
    <submittedName>
        <fullName evidence="9">26S proteasome non-ATPase regulatory subunit</fullName>
    </submittedName>
</protein>
<dbReference type="FunFam" id="1.25.10.10:FF:000017">
    <property type="entry name" value="26S proteasome non-ATPase regulatory subunit 1"/>
    <property type="match status" value="1"/>
</dbReference>
<dbReference type="SMART" id="SM00220">
    <property type="entry name" value="S_TKc"/>
    <property type="match status" value="1"/>
</dbReference>
<dbReference type="InterPro" id="IPR040623">
    <property type="entry name" value="RPN2_C"/>
</dbReference>
<evidence type="ECO:0000259" key="8">
    <source>
        <dbReference type="PROSITE" id="PS50011"/>
    </source>
</evidence>
<dbReference type="Gene3D" id="1.10.510.10">
    <property type="entry name" value="Transferase(Phosphotransferase) domain 1"/>
    <property type="match status" value="1"/>
</dbReference>
<dbReference type="OrthoDB" id="261572at2759"/>
<dbReference type="InterPro" id="IPR017441">
    <property type="entry name" value="Protein_kinase_ATP_BS"/>
</dbReference>
<dbReference type="InterPro" id="IPR011009">
    <property type="entry name" value="Kinase-like_dom_sf"/>
</dbReference>
<dbReference type="GO" id="GO:0034515">
    <property type="term" value="C:proteasome storage granule"/>
    <property type="evidence" value="ECO:0007669"/>
    <property type="project" value="TreeGrafter"/>
</dbReference>
<keyword evidence="2" id="KW-0677">Repeat</keyword>
<dbReference type="SUPFAM" id="SSF56112">
    <property type="entry name" value="Protein kinase-like (PK-like)"/>
    <property type="match status" value="1"/>
</dbReference>
<evidence type="ECO:0000256" key="6">
    <source>
        <dbReference type="PROSITE-ProRule" id="PRU10141"/>
    </source>
</evidence>
<keyword evidence="3 6" id="KW-0547">Nucleotide-binding</keyword>
<dbReference type="PROSITE" id="PS50011">
    <property type="entry name" value="PROTEIN_KINASE_DOM"/>
    <property type="match status" value="1"/>
</dbReference>
<dbReference type="GO" id="GO:0005634">
    <property type="term" value="C:nucleus"/>
    <property type="evidence" value="ECO:0007669"/>
    <property type="project" value="TreeGrafter"/>
</dbReference>
<dbReference type="InterPro" id="IPR011989">
    <property type="entry name" value="ARM-like"/>
</dbReference>
<keyword evidence="4 6" id="KW-0067">ATP-binding</keyword>
<organism evidence="9 10">
    <name type="scientific">Achlya hypogyna</name>
    <name type="common">Oomycete</name>
    <name type="synonym">Protoachlya hypogyna</name>
    <dbReference type="NCBI Taxonomy" id="1202772"/>
    <lineage>
        <taxon>Eukaryota</taxon>
        <taxon>Sar</taxon>
        <taxon>Stramenopiles</taxon>
        <taxon>Oomycota</taxon>
        <taxon>Saprolegniomycetes</taxon>
        <taxon>Saprolegniales</taxon>
        <taxon>Achlyaceae</taxon>
        <taxon>Achlya</taxon>
    </lineage>
</organism>
<dbReference type="PANTHER" id="PTHR10943">
    <property type="entry name" value="26S PROTEASOME NON-ATPASE REGULATORY SUBUNIT"/>
    <property type="match status" value="1"/>
</dbReference>
<dbReference type="SUPFAM" id="SSF48371">
    <property type="entry name" value="ARM repeat"/>
    <property type="match status" value="1"/>
</dbReference>
<evidence type="ECO:0000256" key="3">
    <source>
        <dbReference type="ARBA" id="ARBA00022741"/>
    </source>
</evidence>
<dbReference type="GO" id="GO:0043161">
    <property type="term" value="P:proteasome-mediated ubiquitin-dependent protein catabolic process"/>
    <property type="evidence" value="ECO:0007669"/>
    <property type="project" value="TreeGrafter"/>
</dbReference>
<dbReference type="InterPro" id="IPR048570">
    <property type="entry name" value="PSMD1_RPN2_N"/>
</dbReference>
<reference evidence="9 10" key="1">
    <citation type="journal article" date="2014" name="Genome Biol. Evol.">
        <title>The secreted proteins of Achlya hypogyna and Thraustotheca clavata identify the ancestral oomycete secretome and reveal gene acquisitions by horizontal gene transfer.</title>
        <authorList>
            <person name="Misner I."/>
            <person name="Blouin N."/>
            <person name="Leonard G."/>
            <person name="Richards T.A."/>
            <person name="Lane C.E."/>
        </authorList>
    </citation>
    <scope>NUCLEOTIDE SEQUENCE [LARGE SCALE GENOMIC DNA]</scope>
    <source>
        <strain evidence="9 10">ATCC 48635</strain>
    </source>
</reference>
<feature type="region of interest" description="Disordered" evidence="7">
    <location>
        <begin position="1125"/>
        <end position="1148"/>
    </location>
</feature>
<comment type="similarity">
    <text evidence="1">Belongs to the proteasome subunit S1 family.</text>
</comment>
<comment type="caution">
    <text evidence="9">The sequence shown here is derived from an EMBL/GenBank/DDBJ whole genome shotgun (WGS) entry which is preliminary data.</text>
</comment>
<dbReference type="CDD" id="cd05117">
    <property type="entry name" value="STKc_CAMK"/>
    <property type="match status" value="1"/>
</dbReference>
<dbReference type="InterPro" id="IPR016024">
    <property type="entry name" value="ARM-type_fold"/>
</dbReference>
<dbReference type="Gene3D" id="3.30.200.20">
    <property type="entry name" value="Phosphorylase Kinase, domain 1"/>
    <property type="match status" value="1"/>
</dbReference>
<evidence type="ECO:0000256" key="1">
    <source>
        <dbReference type="ARBA" id="ARBA00006308"/>
    </source>
</evidence>
<dbReference type="PROSITE" id="PS00107">
    <property type="entry name" value="PROTEIN_KINASE_ATP"/>
    <property type="match status" value="1"/>
</dbReference>
<dbReference type="AlphaFoldDB" id="A0A1V9YC68"/>
<dbReference type="Pfam" id="PF21505">
    <property type="entry name" value="RPN2_N"/>
    <property type="match status" value="1"/>
</dbReference>
<dbReference type="GO" id="GO:0005524">
    <property type="term" value="F:ATP binding"/>
    <property type="evidence" value="ECO:0007669"/>
    <property type="project" value="UniProtKB-UniRule"/>
</dbReference>
<dbReference type="Pfam" id="PF18004">
    <property type="entry name" value="RPN2_C"/>
    <property type="match status" value="1"/>
</dbReference>
<keyword evidence="5 9" id="KW-0647">Proteasome</keyword>
<evidence type="ECO:0000313" key="10">
    <source>
        <dbReference type="Proteomes" id="UP000243579"/>
    </source>
</evidence>
<dbReference type="FunFam" id="1.10.510.10:FF:000571">
    <property type="entry name" value="Maternal embryonic leucine zipper kinase"/>
    <property type="match status" value="1"/>
</dbReference>
<dbReference type="GO" id="GO:0008540">
    <property type="term" value="C:proteasome regulatory particle, base subcomplex"/>
    <property type="evidence" value="ECO:0007669"/>
    <property type="project" value="TreeGrafter"/>
</dbReference>
<evidence type="ECO:0000256" key="2">
    <source>
        <dbReference type="ARBA" id="ARBA00022737"/>
    </source>
</evidence>
<dbReference type="PANTHER" id="PTHR10943:SF2">
    <property type="entry name" value="26S PROTEASOME NON-ATPASE REGULATORY SUBUNIT 1"/>
    <property type="match status" value="1"/>
</dbReference>
<dbReference type="GO" id="GO:0004672">
    <property type="term" value="F:protein kinase activity"/>
    <property type="evidence" value="ECO:0007669"/>
    <property type="project" value="InterPro"/>
</dbReference>
<feature type="compositionally biased region" description="Acidic residues" evidence="7">
    <location>
        <begin position="1222"/>
        <end position="1233"/>
    </location>
</feature>
<feature type="binding site" evidence="6">
    <location>
        <position position="52"/>
    </location>
    <ligand>
        <name>ATP</name>
        <dbReference type="ChEBI" id="CHEBI:30616"/>
    </ligand>
</feature>
<evidence type="ECO:0000256" key="4">
    <source>
        <dbReference type="ARBA" id="ARBA00022840"/>
    </source>
</evidence>
<dbReference type="STRING" id="1202772.A0A1V9YC68"/>
<feature type="domain" description="Protein kinase" evidence="8">
    <location>
        <begin position="23"/>
        <end position="286"/>
    </location>
</feature>
<feature type="region of interest" description="Disordered" evidence="7">
    <location>
        <begin position="1215"/>
        <end position="1240"/>
    </location>
</feature>
<dbReference type="EMBL" id="JNBR01002229">
    <property type="protein sequence ID" value="OQR83320.1"/>
    <property type="molecule type" value="Genomic_DNA"/>
</dbReference>
<dbReference type="InterPro" id="IPR000719">
    <property type="entry name" value="Prot_kinase_dom"/>
</dbReference>